<name>A0A8H5CKS9_9AGAR</name>
<dbReference type="InterPro" id="IPR015943">
    <property type="entry name" value="WD40/YVTN_repeat-like_dom_sf"/>
</dbReference>
<evidence type="ECO:0008006" key="4">
    <source>
        <dbReference type="Google" id="ProtNLM"/>
    </source>
</evidence>
<dbReference type="SUPFAM" id="SSF50978">
    <property type="entry name" value="WD40 repeat-like"/>
    <property type="match status" value="1"/>
</dbReference>
<evidence type="ECO:0000313" key="3">
    <source>
        <dbReference type="Proteomes" id="UP000559256"/>
    </source>
</evidence>
<organism evidence="2 3">
    <name type="scientific">Tetrapyrgos nigripes</name>
    <dbReference type="NCBI Taxonomy" id="182062"/>
    <lineage>
        <taxon>Eukaryota</taxon>
        <taxon>Fungi</taxon>
        <taxon>Dikarya</taxon>
        <taxon>Basidiomycota</taxon>
        <taxon>Agaricomycotina</taxon>
        <taxon>Agaricomycetes</taxon>
        <taxon>Agaricomycetidae</taxon>
        <taxon>Agaricales</taxon>
        <taxon>Marasmiineae</taxon>
        <taxon>Marasmiaceae</taxon>
        <taxon>Tetrapyrgos</taxon>
    </lineage>
</organism>
<dbReference type="InterPro" id="IPR001680">
    <property type="entry name" value="WD40_rpt"/>
</dbReference>
<dbReference type="SMART" id="SM00320">
    <property type="entry name" value="WD40"/>
    <property type="match status" value="2"/>
</dbReference>
<comment type="caution">
    <text evidence="2">The sequence shown here is derived from an EMBL/GenBank/DDBJ whole genome shotgun (WGS) entry which is preliminary data.</text>
</comment>
<proteinExistence type="predicted"/>
<dbReference type="PANTHER" id="PTHR19879">
    <property type="entry name" value="TRANSCRIPTION INITIATION FACTOR TFIID"/>
    <property type="match status" value="1"/>
</dbReference>
<gene>
    <name evidence="2" type="ORF">D9758_015908</name>
</gene>
<keyword evidence="3" id="KW-1185">Reference proteome</keyword>
<dbReference type="Proteomes" id="UP000559256">
    <property type="component" value="Unassembled WGS sequence"/>
</dbReference>
<reference evidence="2 3" key="1">
    <citation type="journal article" date="2020" name="ISME J.">
        <title>Uncovering the hidden diversity of litter-decomposition mechanisms in mushroom-forming fungi.</title>
        <authorList>
            <person name="Floudas D."/>
            <person name="Bentzer J."/>
            <person name="Ahren D."/>
            <person name="Johansson T."/>
            <person name="Persson P."/>
            <person name="Tunlid A."/>
        </authorList>
    </citation>
    <scope>NUCLEOTIDE SEQUENCE [LARGE SCALE GENOMIC DNA]</scope>
    <source>
        <strain evidence="2 3">CBS 291.85</strain>
    </source>
</reference>
<dbReference type="Pfam" id="PF00400">
    <property type="entry name" value="WD40"/>
    <property type="match status" value="1"/>
</dbReference>
<evidence type="ECO:0000256" key="1">
    <source>
        <dbReference type="SAM" id="Phobius"/>
    </source>
</evidence>
<keyword evidence="1" id="KW-0472">Membrane</keyword>
<dbReference type="AlphaFoldDB" id="A0A8H5CKS9"/>
<accession>A0A8H5CKS9</accession>
<protein>
    <recommendedName>
        <fullName evidence="4">WD40 repeat-like protein</fullName>
    </recommendedName>
</protein>
<feature type="transmembrane region" description="Helical" evidence="1">
    <location>
        <begin position="381"/>
        <end position="407"/>
    </location>
</feature>
<dbReference type="Gene3D" id="2.130.10.10">
    <property type="entry name" value="YVTN repeat-like/Quinoprotein amine dehydrogenase"/>
    <property type="match status" value="1"/>
</dbReference>
<keyword evidence="1" id="KW-0812">Transmembrane</keyword>
<evidence type="ECO:0000313" key="2">
    <source>
        <dbReference type="EMBL" id="KAF5342751.1"/>
    </source>
</evidence>
<dbReference type="InterPro" id="IPR036322">
    <property type="entry name" value="WD40_repeat_dom_sf"/>
</dbReference>
<dbReference type="OrthoDB" id="3238562at2759"/>
<dbReference type="PANTHER" id="PTHR19879:SF9">
    <property type="entry name" value="TRANSCRIPTION INITIATION FACTOR TFIID SUBUNIT 5"/>
    <property type="match status" value="1"/>
</dbReference>
<keyword evidence="1" id="KW-1133">Transmembrane helix</keyword>
<sequence>MPSIDLGCLAFWRQNNQYRTLSTLRGHRDAILSLSFSLDSNFLAVVGLHGVSVYNLSSVPAGARVTTSHIPANPLDPKNLFTTSTWFFCENGNCHILITGTMSGDIHLWEWRSDNEAFETFAKVTATLNGAEDEVPDGQATALDVYESQIAEGRHGRIAASFDSRVVTVWSISIASKELTKIFRVVMEESFLPASVKFLGNLDLLVFKANGGIIRQLDQRTGATKRNDPVEGNFLAHVCVDEPQDAFVVWTGKSFDMYRLMDQQHLRAFRAGDRPSHVPKQVRFIEEGKLVLAGSESGSAVVYEVESGTQLQTLAYKSKHPVQIVAGTSTDEHHIVAIASGALAELNDVEVYYKQRPVLKAKNVIFCLDKDWTLSVKLSSLLYAIGLWMVVFLVITGLYTTLAVLIVNINTSAAGAWYHYDPPFSIGSLLQQLHVAAQDSGIADVDSVSTDGAARDELTLDSSAQVMAMDSSGYGGVAWDGITWDGITVDEIVRGVVVYYWPAVACRPPDCIALPAGETA</sequence>
<dbReference type="EMBL" id="JAACJM010000158">
    <property type="protein sequence ID" value="KAF5342751.1"/>
    <property type="molecule type" value="Genomic_DNA"/>
</dbReference>